<dbReference type="Pfam" id="PF19291">
    <property type="entry name" value="TREH_N"/>
    <property type="match status" value="1"/>
</dbReference>
<gene>
    <name evidence="3" type="ORF">HG543_25430</name>
</gene>
<proteinExistence type="predicted"/>
<feature type="domain" description="Trehalase-like N-terminal" evidence="2">
    <location>
        <begin position="4"/>
        <end position="135"/>
    </location>
</feature>
<dbReference type="RefSeq" id="WP_169347448.1">
    <property type="nucleotide sequence ID" value="NZ_JABBJJ010000126.1"/>
</dbReference>
<sequence>MRRIADYALLGDCHSAALVARDGSIDWACFPRFDSPAVFCRILDARRGGSFGIAPDCGFQSTRRYVEDTNVLATTFVTPHGTLEVVDCMPVYPGGGESGTHVGTRHALLRRVRCVSGEVPVRVVVTPRFEYGAFVPLLRLTSWRTAEVVGGADALWVTATHPLVAREDALRARWTLRAGEEAWVEAAWTQSFVERSPEDAPDRDDFHQRLEDTLTFWRTWAARCAYTGPHARVVRRSALTLKALTYAPTGALVAAPTTSLPEEPGGVRNWDYRFTWLRDASLTLISLLVLGYRDEADAFRHWLRRTSAGRPEDIQIMYGIQGHRLLPEVELAHLEGHGGARPVRVGNGAVKQLQLDVPGELLEAAWLYVRAGGPLSRANWGYLAGLVEDVCRRWRLPDQGLWEIRDEPRHFVHSKLLCWVALDRGLRLARTRGLPAPLSRWARERAALRRYLLECAKDGWFPQARDMDAADASTLLMPALGFLPVAHPLVRETVRVVRERLEVDGLLYRYHTPDGLAGGEGTFLLCSFWLVDVLAHAGLWDEAEEVLDRLLALGNDVGLYAEEAVPVTGEALGNFPQAFTHMALVSTCAQLSAVYSAPWRPSPRRACDFAGFALEFLLARRDARLDQPPAGSNSLVFVRDMAPPR</sequence>
<dbReference type="PANTHER" id="PTHR31616:SF10">
    <property type="entry name" value="TREHALASE"/>
    <property type="match status" value="1"/>
</dbReference>
<evidence type="ECO:0000313" key="4">
    <source>
        <dbReference type="Proteomes" id="UP000518300"/>
    </source>
</evidence>
<dbReference type="Pfam" id="PF00723">
    <property type="entry name" value="Glyco_hydro_15"/>
    <property type="match status" value="1"/>
</dbReference>
<dbReference type="PANTHER" id="PTHR31616">
    <property type="entry name" value="TREHALASE"/>
    <property type="match status" value="1"/>
</dbReference>
<evidence type="ECO:0000259" key="1">
    <source>
        <dbReference type="Pfam" id="PF00723"/>
    </source>
</evidence>
<evidence type="ECO:0000259" key="2">
    <source>
        <dbReference type="Pfam" id="PF19291"/>
    </source>
</evidence>
<name>A0A848LKJ1_9BACT</name>
<dbReference type="InterPro" id="IPR012341">
    <property type="entry name" value="6hp_glycosidase-like_sf"/>
</dbReference>
<keyword evidence="3" id="KW-0378">Hydrolase</keyword>
<feature type="domain" description="GH15-like" evidence="1">
    <location>
        <begin position="229"/>
        <end position="587"/>
    </location>
</feature>
<dbReference type="InterPro" id="IPR045582">
    <property type="entry name" value="Trehalase-like_N"/>
</dbReference>
<dbReference type="SUPFAM" id="SSF48208">
    <property type="entry name" value="Six-hairpin glycosidases"/>
    <property type="match status" value="1"/>
</dbReference>
<accession>A0A848LKJ1</accession>
<comment type="caution">
    <text evidence="3">The sequence shown here is derived from an EMBL/GenBank/DDBJ whole genome shotgun (WGS) entry which is preliminary data.</text>
</comment>
<protein>
    <submittedName>
        <fullName evidence="3">Glycoside hydrolase family 15 protein</fullName>
    </submittedName>
</protein>
<dbReference type="InterPro" id="IPR011613">
    <property type="entry name" value="GH15-like"/>
</dbReference>
<dbReference type="Proteomes" id="UP000518300">
    <property type="component" value="Unassembled WGS sequence"/>
</dbReference>
<evidence type="ECO:0000313" key="3">
    <source>
        <dbReference type="EMBL" id="NMO18174.1"/>
    </source>
</evidence>
<reference evidence="3 4" key="1">
    <citation type="submission" date="2020-04" db="EMBL/GenBank/DDBJ databases">
        <title>Draft genome of Pyxidicoccus fallax type strain.</title>
        <authorList>
            <person name="Whitworth D.E."/>
        </authorList>
    </citation>
    <scope>NUCLEOTIDE SEQUENCE [LARGE SCALE GENOMIC DNA]</scope>
    <source>
        <strain evidence="3 4">DSM 14698</strain>
    </source>
</reference>
<dbReference type="EMBL" id="JABBJJ010000126">
    <property type="protein sequence ID" value="NMO18174.1"/>
    <property type="molecule type" value="Genomic_DNA"/>
</dbReference>
<dbReference type="AlphaFoldDB" id="A0A848LKJ1"/>
<dbReference type="InterPro" id="IPR008928">
    <property type="entry name" value="6-hairpin_glycosidase_sf"/>
</dbReference>
<dbReference type="Gene3D" id="1.50.10.10">
    <property type="match status" value="1"/>
</dbReference>
<organism evidence="3 4">
    <name type="scientific">Pyxidicoccus fallax</name>
    <dbReference type="NCBI Taxonomy" id="394095"/>
    <lineage>
        <taxon>Bacteria</taxon>
        <taxon>Pseudomonadati</taxon>
        <taxon>Myxococcota</taxon>
        <taxon>Myxococcia</taxon>
        <taxon>Myxococcales</taxon>
        <taxon>Cystobacterineae</taxon>
        <taxon>Myxococcaceae</taxon>
        <taxon>Pyxidicoccus</taxon>
    </lineage>
</organism>
<keyword evidence="4" id="KW-1185">Reference proteome</keyword>
<dbReference type="GO" id="GO:0015927">
    <property type="term" value="F:trehalase activity"/>
    <property type="evidence" value="ECO:0007669"/>
    <property type="project" value="TreeGrafter"/>
</dbReference>
<dbReference type="GO" id="GO:0005993">
    <property type="term" value="P:trehalose catabolic process"/>
    <property type="evidence" value="ECO:0007669"/>
    <property type="project" value="TreeGrafter"/>
</dbReference>